<keyword evidence="1" id="KW-0472">Membrane</keyword>
<evidence type="ECO:0000313" key="3">
    <source>
        <dbReference type="Proteomes" id="UP000251545"/>
    </source>
</evidence>
<reference evidence="2 3" key="1">
    <citation type="submission" date="2018-02" db="EMBL/GenBank/DDBJ databases">
        <title>Genomic Encyclopedia of Archaeal and Bacterial Type Strains, Phase II (KMG-II): from individual species to whole genera.</title>
        <authorList>
            <person name="Goeker M."/>
        </authorList>
    </citation>
    <scope>NUCLEOTIDE SEQUENCE [LARGE SCALE GENOMIC DNA]</scope>
    <source>
        <strain evidence="2 3">DSM 21165</strain>
    </source>
</reference>
<sequence>MVVLKKIKASTLMETLVASVLTVIVFMIASMILNNLFSNTIKSNTRHIDAHLNELIYMYKNGKLSTPYYDDFNAWEIEIELLKEQQEQKVLFEATQRETHQTISKQISANKF</sequence>
<keyword evidence="1" id="KW-0812">Transmembrane</keyword>
<evidence type="ECO:0000256" key="1">
    <source>
        <dbReference type="SAM" id="Phobius"/>
    </source>
</evidence>
<comment type="caution">
    <text evidence="2">The sequence shown here is derived from an EMBL/GenBank/DDBJ whole genome shotgun (WGS) entry which is preliminary data.</text>
</comment>
<feature type="transmembrane region" description="Helical" evidence="1">
    <location>
        <begin position="12"/>
        <end position="33"/>
    </location>
</feature>
<evidence type="ECO:0000313" key="2">
    <source>
        <dbReference type="EMBL" id="PQV48801.1"/>
    </source>
</evidence>
<dbReference type="Proteomes" id="UP000251545">
    <property type="component" value="Unassembled WGS sequence"/>
</dbReference>
<gene>
    <name evidence="2" type="ORF">CLV33_1046</name>
</gene>
<dbReference type="RefSeq" id="WP_105473433.1">
    <property type="nucleotide sequence ID" value="NZ_PVEO01000004.1"/>
</dbReference>
<organism evidence="2 3">
    <name type="scientific">Jejuia pallidilutea</name>
    <dbReference type="NCBI Taxonomy" id="504487"/>
    <lineage>
        <taxon>Bacteria</taxon>
        <taxon>Pseudomonadati</taxon>
        <taxon>Bacteroidota</taxon>
        <taxon>Flavobacteriia</taxon>
        <taxon>Flavobacteriales</taxon>
        <taxon>Flavobacteriaceae</taxon>
        <taxon>Jejuia</taxon>
    </lineage>
</organism>
<keyword evidence="1" id="KW-1133">Transmembrane helix</keyword>
<dbReference type="EMBL" id="PVEO01000004">
    <property type="protein sequence ID" value="PQV48801.1"/>
    <property type="molecule type" value="Genomic_DNA"/>
</dbReference>
<proteinExistence type="predicted"/>
<name>A0A362X9U2_9FLAO</name>
<dbReference type="AlphaFoldDB" id="A0A362X9U2"/>
<accession>A0A362X9U2</accession>
<protein>
    <submittedName>
        <fullName evidence="2">Uncharacterized protein</fullName>
    </submittedName>
</protein>